<evidence type="ECO:0000313" key="1">
    <source>
        <dbReference type="EMBL" id="MPL70588.1"/>
    </source>
</evidence>
<dbReference type="EMBL" id="VSSQ01000053">
    <property type="protein sequence ID" value="MPL70588.1"/>
    <property type="molecule type" value="Genomic_DNA"/>
</dbReference>
<sequence length="133" mass="15253">MKESFITEVICHKLKRDGYKIAVEVPNFNRSADIAAISPCGEVLVIECKVSDIKQAVVQSITHRISADRVMIATYRKKLRSNTFNNLKQHNIGLYLVDENGSVEVGWQPTTREAIWPLRREQLRTLILEEQET</sequence>
<comment type="caution">
    <text evidence="1">The sequence shown here is derived from an EMBL/GenBank/DDBJ whole genome shotgun (WGS) entry which is preliminary data.</text>
</comment>
<name>A0A644TUB9_9ZZZZ</name>
<gene>
    <name evidence="1" type="ORF">SDC9_16346</name>
</gene>
<protein>
    <recommendedName>
        <fullName evidence="2">Restriction endonuclease type IV Mrr domain-containing protein</fullName>
    </recommendedName>
</protein>
<proteinExistence type="predicted"/>
<organism evidence="1">
    <name type="scientific">bioreactor metagenome</name>
    <dbReference type="NCBI Taxonomy" id="1076179"/>
    <lineage>
        <taxon>unclassified sequences</taxon>
        <taxon>metagenomes</taxon>
        <taxon>ecological metagenomes</taxon>
    </lineage>
</organism>
<accession>A0A644TUB9</accession>
<evidence type="ECO:0008006" key="2">
    <source>
        <dbReference type="Google" id="ProtNLM"/>
    </source>
</evidence>
<reference evidence="1" key="1">
    <citation type="submission" date="2019-08" db="EMBL/GenBank/DDBJ databases">
        <authorList>
            <person name="Kucharzyk K."/>
            <person name="Murdoch R.W."/>
            <person name="Higgins S."/>
            <person name="Loffler F."/>
        </authorList>
    </citation>
    <scope>NUCLEOTIDE SEQUENCE</scope>
</reference>
<dbReference type="AlphaFoldDB" id="A0A644TUB9"/>